<protein>
    <submittedName>
        <fullName evidence="1">Uncharacterized protein</fullName>
    </submittedName>
</protein>
<evidence type="ECO:0000313" key="2">
    <source>
        <dbReference type="Proteomes" id="UP001359559"/>
    </source>
</evidence>
<dbReference type="EMBL" id="JAYKXN010000004">
    <property type="protein sequence ID" value="KAK7294242.1"/>
    <property type="molecule type" value="Genomic_DNA"/>
</dbReference>
<dbReference type="AlphaFoldDB" id="A0AAN9PEH1"/>
<dbReference type="Proteomes" id="UP001359559">
    <property type="component" value="Unassembled WGS sequence"/>
</dbReference>
<accession>A0AAN9PEH1</accession>
<organism evidence="1 2">
    <name type="scientific">Clitoria ternatea</name>
    <name type="common">Butterfly pea</name>
    <dbReference type="NCBI Taxonomy" id="43366"/>
    <lineage>
        <taxon>Eukaryota</taxon>
        <taxon>Viridiplantae</taxon>
        <taxon>Streptophyta</taxon>
        <taxon>Embryophyta</taxon>
        <taxon>Tracheophyta</taxon>
        <taxon>Spermatophyta</taxon>
        <taxon>Magnoliopsida</taxon>
        <taxon>eudicotyledons</taxon>
        <taxon>Gunneridae</taxon>
        <taxon>Pentapetalae</taxon>
        <taxon>rosids</taxon>
        <taxon>fabids</taxon>
        <taxon>Fabales</taxon>
        <taxon>Fabaceae</taxon>
        <taxon>Papilionoideae</taxon>
        <taxon>50 kb inversion clade</taxon>
        <taxon>NPAAA clade</taxon>
        <taxon>indigoferoid/millettioid clade</taxon>
        <taxon>Phaseoleae</taxon>
        <taxon>Clitoria</taxon>
    </lineage>
</organism>
<evidence type="ECO:0000313" key="1">
    <source>
        <dbReference type="EMBL" id="KAK7294242.1"/>
    </source>
</evidence>
<comment type="caution">
    <text evidence="1">The sequence shown here is derived from an EMBL/GenBank/DDBJ whole genome shotgun (WGS) entry which is preliminary data.</text>
</comment>
<keyword evidence="2" id="KW-1185">Reference proteome</keyword>
<name>A0AAN9PEH1_CLITE</name>
<reference evidence="1 2" key="1">
    <citation type="submission" date="2024-01" db="EMBL/GenBank/DDBJ databases">
        <title>The genomes of 5 underutilized Papilionoideae crops provide insights into root nodulation and disease resistance.</title>
        <authorList>
            <person name="Yuan L."/>
        </authorList>
    </citation>
    <scope>NUCLEOTIDE SEQUENCE [LARGE SCALE GENOMIC DNA]</scope>
    <source>
        <strain evidence="1">LY-2023</strain>
        <tissue evidence="1">Leaf</tissue>
    </source>
</reference>
<sequence length="83" mass="9030">MKLSLSTLSQEVTKLCIPLMKHGHGVFSAIFLIHTAEENIAPILFVLVAGLGLKVNIRSFVVDDGLLLNLKSELYSCDYVVAA</sequence>
<gene>
    <name evidence="1" type="ORF">RJT34_17129</name>
</gene>
<proteinExistence type="predicted"/>